<reference evidence="1 2" key="2">
    <citation type="journal article" date="2017" name="Genome Announc.">
        <title>Draft genome sequence of Aquitalea magnusonii strain H3, a plant growth-promoting bacterium of duckweed Lemna minor.</title>
        <authorList>
            <person name="Ishizawa H."/>
            <person name="Kuroda M."/>
            <person name="Ike M."/>
        </authorList>
    </citation>
    <scope>NUCLEOTIDE SEQUENCE [LARGE SCALE GENOMIC DNA]</scope>
    <source>
        <strain evidence="1 2">H3</strain>
    </source>
</reference>
<evidence type="ECO:0000313" key="2">
    <source>
        <dbReference type="Proteomes" id="UP000198290"/>
    </source>
</evidence>
<organism evidence="1 2">
    <name type="scientific">Aquitalea magnusonii</name>
    <dbReference type="NCBI Taxonomy" id="332411"/>
    <lineage>
        <taxon>Bacteria</taxon>
        <taxon>Pseudomonadati</taxon>
        <taxon>Pseudomonadota</taxon>
        <taxon>Betaproteobacteria</taxon>
        <taxon>Neisseriales</taxon>
        <taxon>Chromobacteriaceae</taxon>
        <taxon>Aquitalea</taxon>
    </lineage>
</organism>
<proteinExistence type="predicted"/>
<sequence length="308" mass="34016">MAANPDCGFYLPYTQPALRDLAFLLTAPAPWDSGCNLSPQRLLGPDGPALLAALEQDPGPLVHWLAKQPCLRLGRYAERLLAFWFHLAPHIELVAANLPLQDASGRTIGEFDFLIRLDGEPLHVETASKFYLQLGEGPDSLVGPSLRDAWLLKAGKLQAQLQLSRHPLARRVLPPDFIGCASQARLAGWFFYSRPTRLVPPLAADQLQGWISPLLQPWPATSPASRWLWLSRLSWLAPARVAEAEVREQHSLRQELHQAVVPQLVAELLPLGDGYWEEVARGFVVPPGWPEATRLQALMASLQGSPAT</sequence>
<evidence type="ECO:0000313" key="1">
    <source>
        <dbReference type="EMBL" id="BBF86875.1"/>
    </source>
</evidence>
<name>A0A3G9GHC8_9NEIS</name>
<dbReference type="AlphaFoldDB" id="A0A3G9GHC8"/>
<reference evidence="2" key="1">
    <citation type="journal article" date="2017" name="Biotechnol. Biofuels">
        <title>Evaluation of environmental bacterial communities as a factor affecting the growth of duckweed Lemna minor.</title>
        <authorList>
            <person name="Ishizawa H."/>
            <person name="Kuroda M."/>
            <person name="Morikawa M."/>
            <person name="Ike M."/>
        </authorList>
    </citation>
    <scope>NUCLEOTIDE SEQUENCE [LARGE SCALE GENOMIC DNA]</scope>
    <source>
        <strain evidence="2">H3</strain>
    </source>
</reference>
<dbReference type="Proteomes" id="UP000198290">
    <property type="component" value="Chromosome"/>
</dbReference>
<evidence type="ECO:0008006" key="3">
    <source>
        <dbReference type="Google" id="ProtNLM"/>
    </source>
</evidence>
<dbReference type="Pfam" id="PF08907">
    <property type="entry name" value="DUF1853"/>
    <property type="match status" value="1"/>
</dbReference>
<dbReference type="EMBL" id="AP018823">
    <property type="protein sequence ID" value="BBF86875.1"/>
    <property type="molecule type" value="Genomic_DNA"/>
</dbReference>
<dbReference type="STRING" id="332411.VI06_09625"/>
<keyword evidence="2" id="KW-1185">Reference proteome</keyword>
<reference evidence="2" key="3">
    <citation type="journal article" date="2017" name="Plant Physiol. Biochem.">
        <title>Differential oxidative and antioxidative response of duckweed Lemna minor toward plant growth promoting/inhibiting bacteria.</title>
        <authorList>
            <person name="Ishizawa H."/>
            <person name="Kuroda M."/>
            <person name="Morikawa M."/>
            <person name="Ike M."/>
        </authorList>
    </citation>
    <scope>NUCLEOTIDE SEQUENCE [LARGE SCALE GENOMIC DNA]</scope>
    <source>
        <strain evidence="2">H3</strain>
    </source>
</reference>
<dbReference type="InterPro" id="IPR015003">
    <property type="entry name" value="DUF1853"/>
</dbReference>
<accession>A0A3G9GHC8</accession>
<dbReference type="KEGG" id="amah:DLM_3283"/>
<protein>
    <recommendedName>
        <fullName evidence="3">DUF1853 family protein</fullName>
    </recommendedName>
</protein>
<gene>
    <name evidence="1" type="ORF">DLM_3283</name>
</gene>